<proteinExistence type="predicted"/>
<sequence>MSSMPKLFIAAGIVLVVVGLLWMAGGRWFSLGRLPGDIAYESDRVKFYFPIVSCILVSLLLALIFYVARWFIR</sequence>
<evidence type="ECO:0000313" key="3">
    <source>
        <dbReference type="Proteomes" id="UP000309673"/>
    </source>
</evidence>
<protein>
    <submittedName>
        <fullName evidence="2">DUF2905 domain-containing protein</fullName>
    </submittedName>
</protein>
<dbReference type="PANTHER" id="PTHR36443:SF1">
    <property type="entry name" value="BSR5223 PROTEIN"/>
    <property type="match status" value="1"/>
</dbReference>
<reference evidence="2 3" key="1">
    <citation type="submission" date="2019-04" db="EMBL/GenBank/DDBJ databases">
        <title>Cohnella sp. nov., isolated from soil.</title>
        <authorList>
            <person name="Kim W."/>
        </authorList>
    </citation>
    <scope>NUCLEOTIDE SEQUENCE [LARGE SCALE GENOMIC DNA]</scope>
    <source>
        <strain evidence="2 3">CAU 1483</strain>
    </source>
</reference>
<accession>A0A4U0FA16</accession>
<keyword evidence="1" id="KW-0812">Transmembrane</keyword>
<evidence type="ECO:0000256" key="1">
    <source>
        <dbReference type="SAM" id="Phobius"/>
    </source>
</evidence>
<feature type="transmembrane region" description="Helical" evidence="1">
    <location>
        <begin position="47"/>
        <end position="68"/>
    </location>
</feature>
<dbReference type="RefSeq" id="WP_136778390.1">
    <property type="nucleotide sequence ID" value="NZ_SUPK01000006.1"/>
</dbReference>
<dbReference type="AlphaFoldDB" id="A0A4U0FA16"/>
<organism evidence="2 3">
    <name type="scientific">Cohnella pontilimi</name>
    <dbReference type="NCBI Taxonomy" id="2564100"/>
    <lineage>
        <taxon>Bacteria</taxon>
        <taxon>Bacillati</taxon>
        <taxon>Bacillota</taxon>
        <taxon>Bacilli</taxon>
        <taxon>Bacillales</taxon>
        <taxon>Paenibacillaceae</taxon>
        <taxon>Cohnella</taxon>
    </lineage>
</organism>
<dbReference type="PANTHER" id="PTHR36443">
    <property type="entry name" value="BSR5223 PROTEIN"/>
    <property type="match status" value="1"/>
</dbReference>
<dbReference type="Pfam" id="PF11146">
    <property type="entry name" value="DUF2905"/>
    <property type="match status" value="1"/>
</dbReference>
<dbReference type="Proteomes" id="UP000309673">
    <property type="component" value="Unassembled WGS sequence"/>
</dbReference>
<gene>
    <name evidence="2" type="ORF">E5161_13790</name>
</gene>
<evidence type="ECO:0000313" key="2">
    <source>
        <dbReference type="EMBL" id="TJY41470.1"/>
    </source>
</evidence>
<comment type="caution">
    <text evidence="2">The sequence shown here is derived from an EMBL/GenBank/DDBJ whole genome shotgun (WGS) entry which is preliminary data.</text>
</comment>
<dbReference type="EMBL" id="SUPK01000006">
    <property type="protein sequence ID" value="TJY41470.1"/>
    <property type="molecule type" value="Genomic_DNA"/>
</dbReference>
<name>A0A4U0FA16_9BACL</name>
<dbReference type="OrthoDB" id="9811610at2"/>
<keyword evidence="1" id="KW-0472">Membrane</keyword>
<keyword evidence="3" id="KW-1185">Reference proteome</keyword>
<keyword evidence="1" id="KW-1133">Transmembrane helix</keyword>
<dbReference type="InterPro" id="IPR021320">
    <property type="entry name" value="DUF2905"/>
</dbReference>